<dbReference type="AlphaFoldDB" id="A0A1J8Q9M4"/>
<evidence type="ECO:0000259" key="2">
    <source>
        <dbReference type="Pfam" id="PF17990"/>
    </source>
</evidence>
<feature type="domain" description="L-Lysine epsilon oxidase N-terminal" evidence="2">
    <location>
        <begin position="19"/>
        <end position="198"/>
    </location>
</feature>
<dbReference type="STRING" id="180088.A0A1J8Q9M4"/>
<gene>
    <name evidence="3" type="ORF">AZE42_06712</name>
</gene>
<organism evidence="3 4">
    <name type="scientific">Rhizopogon vesiculosus</name>
    <dbReference type="NCBI Taxonomy" id="180088"/>
    <lineage>
        <taxon>Eukaryota</taxon>
        <taxon>Fungi</taxon>
        <taxon>Dikarya</taxon>
        <taxon>Basidiomycota</taxon>
        <taxon>Agaricomycotina</taxon>
        <taxon>Agaricomycetes</taxon>
        <taxon>Agaricomycetidae</taxon>
        <taxon>Boletales</taxon>
        <taxon>Suillineae</taxon>
        <taxon>Rhizopogonaceae</taxon>
        <taxon>Rhizopogon</taxon>
    </lineage>
</organism>
<comment type="caution">
    <text evidence="3">The sequence shown here is derived from an EMBL/GenBank/DDBJ whole genome shotgun (WGS) entry which is preliminary data.</text>
</comment>
<dbReference type="OrthoDB" id="2653545at2759"/>
<sequence>MLSSQLLPGAASDCIECAAQAVRFRVYAYRADGTILGEITSGGDYEYTLNWTVHVANYKGTYYEFAGEYEENHDLRNPDVQTNEKPPVKPEERSRSIVDSGDQEISYPQTTQPVKLKGSFQGSRAEAVGVHPGELRTDVKGRLIIIGGGGYSRSVANKDKLHFQPEIISEFDSIDWVDDTCDCWVDVKVKQASKTWTAYQKSTVISAPPKFAWGIQSPTTMYGLITNIYYKHNDCKG</sequence>
<dbReference type="EMBL" id="LVVM01001863">
    <property type="protein sequence ID" value="OJA17701.1"/>
    <property type="molecule type" value="Genomic_DNA"/>
</dbReference>
<keyword evidence="4" id="KW-1185">Reference proteome</keyword>
<feature type="compositionally biased region" description="Basic and acidic residues" evidence="1">
    <location>
        <begin position="86"/>
        <end position="96"/>
    </location>
</feature>
<dbReference type="Pfam" id="PF17990">
    <property type="entry name" value="LodA_N"/>
    <property type="match status" value="1"/>
</dbReference>
<feature type="region of interest" description="Disordered" evidence="1">
    <location>
        <begin position="73"/>
        <end position="104"/>
    </location>
</feature>
<evidence type="ECO:0000313" key="3">
    <source>
        <dbReference type="EMBL" id="OJA17701.1"/>
    </source>
</evidence>
<evidence type="ECO:0000256" key="1">
    <source>
        <dbReference type="SAM" id="MobiDB-lite"/>
    </source>
</evidence>
<reference evidence="3 4" key="1">
    <citation type="submission" date="2016-03" db="EMBL/GenBank/DDBJ databases">
        <title>Comparative genomics of the ectomycorrhizal sister species Rhizopogon vinicolor and Rhizopogon vesiculosus (Basidiomycota: Boletales) reveals a divergence of the mating type B locus.</title>
        <authorList>
            <person name="Mujic A.B."/>
            <person name="Kuo A."/>
            <person name="Tritt A."/>
            <person name="Lipzen A."/>
            <person name="Chen C."/>
            <person name="Johnson J."/>
            <person name="Sharma A."/>
            <person name="Barry K."/>
            <person name="Grigoriev I.V."/>
            <person name="Spatafora J.W."/>
        </authorList>
    </citation>
    <scope>NUCLEOTIDE SEQUENCE [LARGE SCALE GENOMIC DNA]</scope>
    <source>
        <strain evidence="3 4">AM-OR11-056</strain>
    </source>
</reference>
<evidence type="ECO:0000313" key="4">
    <source>
        <dbReference type="Proteomes" id="UP000183567"/>
    </source>
</evidence>
<proteinExistence type="predicted"/>
<protein>
    <recommendedName>
        <fullName evidence="2">L-Lysine epsilon oxidase N-terminal domain-containing protein</fullName>
    </recommendedName>
</protein>
<accession>A0A1J8Q9M4</accession>
<name>A0A1J8Q9M4_9AGAM</name>
<dbReference type="InterPro" id="IPR041168">
    <property type="entry name" value="LodA_N"/>
</dbReference>
<dbReference type="Proteomes" id="UP000183567">
    <property type="component" value="Unassembled WGS sequence"/>
</dbReference>